<proteinExistence type="predicted"/>
<accession>A0A8H7VBS0</accession>
<name>A0A8H7VBS0_9FUNG</name>
<sequence length="405" mass="47052">MTEHNVFTDTNPYDNIRNLNNDNDEEEEEIREISSREEYTPPPTDNNNNNSNNNTNDNNSDNNNNDNNNNNNDEKQQQDQDEKVNDIRKQKEESTTPSTTQKEEENTTFWYRLSSIPLVQESVGKVQQYPLGRFALKQAETTWTKASIQANRSLPTYAQTYFNKVGCLSLDVLEQRFPVVYQPTEHIIHTVKQSSNQVYDTLLLPVHQAVHLMDRFWTTHNNKRRTNKQVNVEEELTHLYETKEMLQELFNQMTKMSDHLRDWTTCVASQVGNQIKDSYEMKQAECNQRILELTSELVTQLDSAYVKTVSIPPIIQTKLEPWIAFYHTIRNEATTAIDTKEKEKNQDISSFQKASRIIILTQHCLLPALQNSIDTIQEQLKHYATLSKSKVMSEFSSLNNNSIHA</sequence>
<keyword evidence="3" id="KW-1185">Reference proteome</keyword>
<reference evidence="2 3" key="1">
    <citation type="submission" date="2020-12" db="EMBL/GenBank/DDBJ databases">
        <title>Metabolic potential, ecology and presence of endohyphal bacteria is reflected in genomic diversity of Mucoromycotina.</title>
        <authorList>
            <person name="Muszewska A."/>
            <person name="Okrasinska A."/>
            <person name="Steczkiewicz K."/>
            <person name="Drgas O."/>
            <person name="Orlowska M."/>
            <person name="Perlinska-Lenart U."/>
            <person name="Aleksandrzak-Piekarczyk T."/>
            <person name="Szatraj K."/>
            <person name="Zielenkiewicz U."/>
            <person name="Pilsyk S."/>
            <person name="Malc E."/>
            <person name="Mieczkowski P."/>
            <person name="Kruszewska J.S."/>
            <person name="Biernat P."/>
            <person name="Pawlowska J."/>
        </authorList>
    </citation>
    <scope>NUCLEOTIDE SEQUENCE [LARGE SCALE GENOMIC DNA]</scope>
    <source>
        <strain evidence="2 3">CBS 142.35</strain>
    </source>
</reference>
<dbReference type="OrthoDB" id="376826at2759"/>
<evidence type="ECO:0000313" key="3">
    <source>
        <dbReference type="Proteomes" id="UP000646827"/>
    </source>
</evidence>
<dbReference type="AlphaFoldDB" id="A0A8H7VBS0"/>
<evidence type="ECO:0000313" key="2">
    <source>
        <dbReference type="EMBL" id="KAG2217371.1"/>
    </source>
</evidence>
<feature type="region of interest" description="Disordered" evidence="1">
    <location>
        <begin position="1"/>
        <end position="104"/>
    </location>
</feature>
<comment type="caution">
    <text evidence="2">The sequence shown here is derived from an EMBL/GenBank/DDBJ whole genome shotgun (WGS) entry which is preliminary data.</text>
</comment>
<dbReference type="EMBL" id="JAEPRB010000304">
    <property type="protein sequence ID" value="KAG2217371.1"/>
    <property type="molecule type" value="Genomic_DNA"/>
</dbReference>
<evidence type="ECO:0000256" key="1">
    <source>
        <dbReference type="SAM" id="MobiDB-lite"/>
    </source>
</evidence>
<dbReference type="Proteomes" id="UP000646827">
    <property type="component" value="Unassembled WGS sequence"/>
</dbReference>
<gene>
    <name evidence="2" type="ORF">INT45_012241</name>
</gene>
<protein>
    <submittedName>
        <fullName evidence="2">Uncharacterized protein</fullName>
    </submittedName>
</protein>
<organism evidence="2 3">
    <name type="scientific">Circinella minor</name>
    <dbReference type="NCBI Taxonomy" id="1195481"/>
    <lineage>
        <taxon>Eukaryota</taxon>
        <taxon>Fungi</taxon>
        <taxon>Fungi incertae sedis</taxon>
        <taxon>Mucoromycota</taxon>
        <taxon>Mucoromycotina</taxon>
        <taxon>Mucoromycetes</taxon>
        <taxon>Mucorales</taxon>
        <taxon>Lichtheimiaceae</taxon>
        <taxon>Circinella</taxon>
    </lineage>
</organism>
<feature type="compositionally biased region" description="Polar residues" evidence="1">
    <location>
        <begin position="1"/>
        <end position="13"/>
    </location>
</feature>
<feature type="compositionally biased region" description="Low complexity" evidence="1">
    <location>
        <begin position="45"/>
        <end position="71"/>
    </location>
</feature>
<feature type="compositionally biased region" description="Basic and acidic residues" evidence="1">
    <location>
        <begin position="72"/>
        <end position="94"/>
    </location>
</feature>